<protein>
    <submittedName>
        <fullName evidence="7">Cation ABC transporter substrate-binding protein</fullName>
    </submittedName>
</protein>
<dbReference type="PANTHER" id="PTHR42953:SF3">
    <property type="entry name" value="HIGH-AFFINITY ZINC UPTAKE SYSTEM PROTEIN ZNUA"/>
    <property type="match status" value="1"/>
</dbReference>
<dbReference type="Pfam" id="PF01297">
    <property type="entry name" value="ZnuA"/>
    <property type="match status" value="1"/>
</dbReference>
<dbReference type="EMBL" id="BLVO01000013">
    <property type="protein sequence ID" value="GFM34381.1"/>
    <property type="molecule type" value="Genomic_DNA"/>
</dbReference>
<keyword evidence="3 6" id="KW-0732">Signal</keyword>
<keyword evidence="8" id="KW-1185">Reference proteome</keyword>
<evidence type="ECO:0000313" key="8">
    <source>
        <dbReference type="Proteomes" id="UP000503840"/>
    </source>
</evidence>
<dbReference type="SUPFAM" id="SSF53807">
    <property type="entry name" value="Helical backbone' metal receptor"/>
    <property type="match status" value="1"/>
</dbReference>
<dbReference type="InterPro" id="IPR050492">
    <property type="entry name" value="Bact_metal-bind_prot9"/>
</dbReference>
<keyword evidence="2" id="KW-0813">Transport</keyword>
<comment type="similarity">
    <text evidence="1">Belongs to the bacterial solute-binding protein 9 family.</text>
</comment>
<dbReference type="AlphaFoldDB" id="A0A7J0BMC5"/>
<proteinExistence type="inferred from homology"/>
<dbReference type="RefSeq" id="WP_174405978.1">
    <property type="nucleotide sequence ID" value="NZ_BLVO01000013.1"/>
</dbReference>
<dbReference type="InterPro" id="IPR006127">
    <property type="entry name" value="ZnuA-like"/>
</dbReference>
<evidence type="ECO:0000313" key="7">
    <source>
        <dbReference type="EMBL" id="GFM34381.1"/>
    </source>
</evidence>
<dbReference type="GO" id="GO:0046872">
    <property type="term" value="F:metal ion binding"/>
    <property type="evidence" value="ECO:0007669"/>
    <property type="project" value="InterPro"/>
</dbReference>
<feature type="chain" id="PRO_5029681089" evidence="6">
    <location>
        <begin position="37"/>
        <end position="324"/>
    </location>
</feature>
<reference evidence="7 8" key="1">
    <citation type="submission" date="2020-05" db="EMBL/GenBank/DDBJ databases">
        <title>Draft genome sequence of Desulfovibrio sp. strain HN2T.</title>
        <authorList>
            <person name="Ueno A."/>
            <person name="Tamazawa S."/>
            <person name="Tamamura S."/>
            <person name="Murakami T."/>
            <person name="Kiyama T."/>
            <person name="Inomata H."/>
            <person name="Amano Y."/>
            <person name="Miyakawa K."/>
            <person name="Tamaki H."/>
            <person name="Naganuma T."/>
            <person name="Kaneko K."/>
        </authorList>
    </citation>
    <scope>NUCLEOTIDE SEQUENCE [LARGE SCALE GENOMIC DNA]</scope>
    <source>
        <strain evidence="7 8">HN2</strain>
    </source>
</reference>
<evidence type="ECO:0000256" key="3">
    <source>
        <dbReference type="ARBA" id="ARBA00022729"/>
    </source>
</evidence>
<evidence type="ECO:0000256" key="2">
    <source>
        <dbReference type="ARBA" id="ARBA00022448"/>
    </source>
</evidence>
<sequence>MRRHSYFTIPALRAVALAAVFALSALLPLMPATAQAAKLPVVVSIVPLQYFVERIGGEFVDVSVMVQPGASPATYEPKPRQMAALSDAQLYFAIGVPFEEAWMPRIQAANPSMKVVNVDKGIHKLPMAEHHHEGEAKHEDAQGHGQEAPGHDMHDGHDHGGLDPHVWLSPMLMKHMADTVRKELGRADAEHATIFRTNYAELEKEIDALDRELMDIFEAIPQEKRVFMVFHPSWGYFAMNYSLKQVPIEYEGKEPTPRILKELMEEAAELNIRTIFVQPQFARKSAEAIATHIKGTVVVADPLAYDWFANLRDVAKNLAASFSK</sequence>
<dbReference type="GO" id="GO:0030001">
    <property type="term" value="P:metal ion transport"/>
    <property type="evidence" value="ECO:0007669"/>
    <property type="project" value="InterPro"/>
</dbReference>
<keyword evidence="4" id="KW-0175">Coiled coil</keyword>
<evidence type="ECO:0000256" key="4">
    <source>
        <dbReference type="SAM" id="Coils"/>
    </source>
</evidence>
<feature type="region of interest" description="Disordered" evidence="5">
    <location>
        <begin position="129"/>
        <end position="160"/>
    </location>
</feature>
<name>A0A7J0BMC5_9BACT</name>
<evidence type="ECO:0000256" key="5">
    <source>
        <dbReference type="SAM" id="MobiDB-lite"/>
    </source>
</evidence>
<dbReference type="PANTHER" id="PTHR42953">
    <property type="entry name" value="HIGH-AFFINITY ZINC UPTAKE SYSTEM PROTEIN ZNUA-RELATED"/>
    <property type="match status" value="1"/>
</dbReference>
<feature type="compositionally biased region" description="Basic and acidic residues" evidence="5">
    <location>
        <begin position="129"/>
        <end position="142"/>
    </location>
</feature>
<accession>A0A7J0BMC5</accession>
<dbReference type="Proteomes" id="UP000503840">
    <property type="component" value="Unassembled WGS sequence"/>
</dbReference>
<evidence type="ECO:0000256" key="6">
    <source>
        <dbReference type="SAM" id="SignalP"/>
    </source>
</evidence>
<organism evidence="7 8">
    <name type="scientific">Desulfovibrio subterraneus</name>
    <dbReference type="NCBI Taxonomy" id="2718620"/>
    <lineage>
        <taxon>Bacteria</taxon>
        <taxon>Pseudomonadati</taxon>
        <taxon>Thermodesulfobacteriota</taxon>
        <taxon>Desulfovibrionia</taxon>
        <taxon>Desulfovibrionales</taxon>
        <taxon>Desulfovibrionaceae</taxon>
        <taxon>Desulfovibrio</taxon>
    </lineage>
</organism>
<feature type="signal peptide" evidence="6">
    <location>
        <begin position="1"/>
        <end position="36"/>
    </location>
</feature>
<evidence type="ECO:0000256" key="1">
    <source>
        <dbReference type="ARBA" id="ARBA00011028"/>
    </source>
</evidence>
<gene>
    <name evidence="7" type="ORF">DSM101010T_27460</name>
</gene>
<feature type="compositionally biased region" description="Basic and acidic residues" evidence="5">
    <location>
        <begin position="149"/>
        <end position="160"/>
    </location>
</feature>
<comment type="caution">
    <text evidence="7">The sequence shown here is derived from an EMBL/GenBank/DDBJ whole genome shotgun (WGS) entry which is preliminary data.</text>
</comment>
<feature type="coiled-coil region" evidence="4">
    <location>
        <begin position="192"/>
        <end position="219"/>
    </location>
</feature>
<dbReference type="Gene3D" id="3.40.50.1980">
    <property type="entry name" value="Nitrogenase molybdenum iron protein domain"/>
    <property type="match status" value="2"/>
</dbReference>